<dbReference type="Pfam" id="PF00480">
    <property type="entry name" value="ROK"/>
    <property type="match status" value="1"/>
</dbReference>
<evidence type="ECO:0000313" key="2">
    <source>
        <dbReference type="EMBL" id="GEN63882.1"/>
    </source>
</evidence>
<comment type="similarity">
    <text evidence="1">Belongs to the ROK (NagC/XylR) family.</text>
</comment>
<keyword evidence="2" id="KW-0808">Transferase</keyword>
<reference evidence="2 3" key="1">
    <citation type="submission" date="2019-07" db="EMBL/GenBank/DDBJ databases">
        <title>Whole genome shotgun sequence of Acetobacter oeni NBRC 105207.</title>
        <authorList>
            <person name="Hosoyama A."/>
            <person name="Uohara A."/>
            <person name="Ohji S."/>
            <person name="Ichikawa N."/>
        </authorList>
    </citation>
    <scope>NUCLEOTIDE SEQUENCE [LARGE SCALE GENOMIC DNA]</scope>
    <source>
        <strain evidence="2 3">NBRC 105207</strain>
    </source>
</reference>
<dbReference type="Gene3D" id="3.30.420.40">
    <property type="match status" value="2"/>
</dbReference>
<dbReference type="EMBL" id="BJYG01000028">
    <property type="protein sequence ID" value="GEN63882.1"/>
    <property type="molecule type" value="Genomic_DNA"/>
</dbReference>
<protein>
    <submittedName>
        <fullName evidence="2">N-acetylglucosamine kinase</fullName>
    </submittedName>
</protein>
<keyword evidence="2" id="KW-0418">Kinase</keyword>
<keyword evidence="3" id="KW-1185">Reference proteome</keyword>
<organism evidence="2 3">
    <name type="scientific">Acetobacter oeni</name>
    <dbReference type="NCBI Taxonomy" id="304077"/>
    <lineage>
        <taxon>Bacteria</taxon>
        <taxon>Pseudomonadati</taxon>
        <taxon>Pseudomonadota</taxon>
        <taxon>Alphaproteobacteria</taxon>
        <taxon>Acetobacterales</taxon>
        <taxon>Acetobacteraceae</taxon>
        <taxon>Acetobacter</taxon>
    </lineage>
</organism>
<accession>A0A511XLR5</accession>
<proteinExistence type="inferred from homology"/>
<dbReference type="RefSeq" id="WP_198912606.1">
    <property type="nucleotide sequence ID" value="NZ_BJYG01000028.1"/>
</dbReference>
<comment type="caution">
    <text evidence="2">The sequence shown here is derived from an EMBL/GenBank/DDBJ whole genome shotgun (WGS) entry which is preliminary data.</text>
</comment>
<dbReference type="AlphaFoldDB" id="A0A511XLR5"/>
<evidence type="ECO:0000313" key="3">
    <source>
        <dbReference type="Proteomes" id="UP000321746"/>
    </source>
</evidence>
<gene>
    <name evidence="2" type="ORF">AOE01nite_21060</name>
</gene>
<dbReference type="InterPro" id="IPR043129">
    <property type="entry name" value="ATPase_NBD"/>
</dbReference>
<dbReference type="InterPro" id="IPR000600">
    <property type="entry name" value="ROK"/>
</dbReference>
<sequence length="326" mass="33712">MAICRVSGPAFSIRIEMEAGMILCADIGGSFIDFAVMSADGEMTHRQALPTPVGDLDAFTENLASLCASWPGVPLHIAIAGVEDPATGIVNAANIPCLATVHLAELLRIRTGHPVLIANDADCFALAEARFGVARGHANVFGIILGTGVGGGHVIDGRIVQGLGGVTGEWGHGPFIIPPPGGTDLSAFIPSFRCGCGQIGCLDTIAGARALERLHVWAGGEASDSRSILSAWERGEARAVRTMTFYLHYLSAALALVVNVTGCSIIPVGGGLGNSAALVAAADRAVRQRILVKDSGVLVRQAVLSRDAGLLGAACLEPVYDRVMCR</sequence>
<dbReference type="PANTHER" id="PTHR18964">
    <property type="entry name" value="ROK (REPRESSOR, ORF, KINASE) FAMILY"/>
    <property type="match status" value="1"/>
</dbReference>
<dbReference type="GO" id="GO:0016301">
    <property type="term" value="F:kinase activity"/>
    <property type="evidence" value="ECO:0007669"/>
    <property type="project" value="UniProtKB-KW"/>
</dbReference>
<name>A0A511XLR5_9PROT</name>
<evidence type="ECO:0000256" key="1">
    <source>
        <dbReference type="ARBA" id="ARBA00006479"/>
    </source>
</evidence>
<dbReference type="SUPFAM" id="SSF53067">
    <property type="entry name" value="Actin-like ATPase domain"/>
    <property type="match status" value="1"/>
</dbReference>
<dbReference type="Proteomes" id="UP000321746">
    <property type="component" value="Unassembled WGS sequence"/>
</dbReference>
<dbReference type="PANTHER" id="PTHR18964:SF149">
    <property type="entry name" value="BIFUNCTIONAL UDP-N-ACETYLGLUCOSAMINE 2-EPIMERASE_N-ACETYLMANNOSAMINE KINASE"/>
    <property type="match status" value="1"/>
</dbReference>